<reference evidence="1" key="1">
    <citation type="submission" date="2022-04" db="EMBL/GenBank/DDBJ databases">
        <title>Jade perch genome.</title>
        <authorList>
            <person name="Chao B."/>
        </authorList>
    </citation>
    <scope>NUCLEOTIDE SEQUENCE</scope>
    <source>
        <strain evidence="1">CB-2022</strain>
    </source>
</reference>
<proteinExistence type="predicted"/>
<sequence length="155" mass="17803">MNRPPLRRDAFYVENCKPYQCGHCSQSFSQPSDLRNHVVTHSSSDFHRPFQVRILRPKAFAGATTLNNHIRTHTGEKPFNIKEMMFGGFCSFLYIDPFPLFMISVWLCEYFAVTAAATSDLCSPHQLLPVMFAVEENPVLLLDVLLVVSQCKYRR</sequence>
<dbReference type="Proteomes" id="UP000831701">
    <property type="component" value="Chromosome 5"/>
</dbReference>
<comment type="caution">
    <text evidence="1">The sequence shown here is derived from an EMBL/GenBank/DDBJ whole genome shotgun (WGS) entry which is preliminary data.</text>
</comment>
<keyword evidence="2" id="KW-1185">Reference proteome</keyword>
<evidence type="ECO:0000313" key="1">
    <source>
        <dbReference type="EMBL" id="KAI3372135.1"/>
    </source>
</evidence>
<dbReference type="EMBL" id="CM041535">
    <property type="protein sequence ID" value="KAI3372135.1"/>
    <property type="molecule type" value="Genomic_DNA"/>
</dbReference>
<protein>
    <submittedName>
        <fullName evidence="1">Uncharacterized protein</fullName>
    </submittedName>
</protein>
<gene>
    <name evidence="1" type="ORF">L3Q82_006987</name>
</gene>
<name>A0ACB8WWI5_9TELE</name>
<evidence type="ECO:0000313" key="2">
    <source>
        <dbReference type="Proteomes" id="UP000831701"/>
    </source>
</evidence>
<accession>A0ACB8WWI5</accession>
<organism evidence="1 2">
    <name type="scientific">Scortum barcoo</name>
    <name type="common">barcoo grunter</name>
    <dbReference type="NCBI Taxonomy" id="214431"/>
    <lineage>
        <taxon>Eukaryota</taxon>
        <taxon>Metazoa</taxon>
        <taxon>Chordata</taxon>
        <taxon>Craniata</taxon>
        <taxon>Vertebrata</taxon>
        <taxon>Euteleostomi</taxon>
        <taxon>Actinopterygii</taxon>
        <taxon>Neopterygii</taxon>
        <taxon>Teleostei</taxon>
        <taxon>Neoteleostei</taxon>
        <taxon>Acanthomorphata</taxon>
        <taxon>Eupercaria</taxon>
        <taxon>Centrarchiformes</taxon>
        <taxon>Terapontoidei</taxon>
        <taxon>Terapontidae</taxon>
        <taxon>Scortum</taxon>
    </lineage>
</organism>